<reference evidence="1" key="1">
    <citation type="journal article" date="2014" name="Nat. Genet.">
        <title>Genome and transcriptome of the porcine whipworm Trichuris suis.</title>
        <authorList>
            <person name="Jex A.R."/>
            <person name="Nejsum P."/>
            <person name="Schwarz E.M."/>
            <person name="Hu L."/>
            <person name="Young N.D."/>
            <person name="Hall R.S."/>
            <person name="Korhonen P.K."/>
            <person name="Liao S."/>
            <person name="Thamsborg S."/>
            <person name="Xia J."/>
            <person name="Xu P."/>
            <person name="Wang S."/>
            <person name="Scheerlinck J.P."/>
            <person name="Hofmann A."/>
            <person name="Sternberg P.W."/>
            <person name="Wang J."/>
            <person name="Gasser R.B."/>
        </authorList>
    </citation>
    <scope>NUCLEOTIDE SEQUENCE [LARGE SCALE GENOMIC DNA]</scope>
    <source>
        <strain evidence="1">DCEP-RM93F</strain>
    </source>
</reference>
<accession>A0A085NC23</accession>
<name>A0A085NC23_9BILA</name>
<proteinExistence type="predicted"/>
<sequence>MVRPGGGTVVRSTRLPPWRMIAALPVPEIQLLRGFSLDDARRGCAHIKAKPHYVSVEPTCRSPHHACRVNKGISSSGYKESAITKQERSHIRVKNEEIVRERA</sequence>
<dbReference type="AlphaFoldDB" id="A0A085NC23"/>
<evidence type="ECO:0000313" key="1">
    <source>
        <dbReference type="EMBL" id="KFD67019.1"/>
    </source>
</evidence>
<dbReference type="EMBL" id="KL367519">
    <property type="protein sequence ID" value="KFD67019.1"/>
    <property type="molecule type" value="Genomic_DNA"/>
</dbReference>
<protein>
    <submittedName>
        <fullName evidence="1">Uncharacterized protein</fullName>
    </submittedName>
</protein>
<dbReference type="Proteomes" id="UP000030758">
    <property type="component" value="Unassembled WGS sequence"/>
</dbReference>
<organism evidence="1">
    <name type="scientific">Trichuris suis</name>
    <name type="common">pig whipworm</name>
    <dbReference type="NCBI Taxonomy" id="68888"/>
    <lineage>
        <taxon>Eukaryota</taxon>
        <taxon>Metazoa</taxon>
        <taxon>Ecdysozoa</taxon>
        <taxon>Nematoda</taxon>
        <taxon>Enoplea</taxon>
        <taxon>Dorylaimia</taxon>
        <taxon>Trichinellida</taxon>
        <taxon>Trichuridae</taxon>
        <taxon>Trichuris</taxon>
    </lineage>
</organism>
<gene>
    <name evidence="1" type="ORF">M514_20885</name>
</gene>